<dbReference type="InterPro" id="IPR036706">
    <property type="entry name" value="VOMI_sf"/>
</dbReference>
<dbReference type="PANTHER" id="PTHR18841">
    <property type="entry name" value="VITELLINE MEMBRANE OUTER LAYER PROTEIN I-RELATED"/>
    <property type="match status" value="1"/>
</dbReference>
<name>A0ABN9F150_9NEOB</name>
<evidence type="ECO:0008006" key="3">
    <source>
        <dbReference type="Google" id="ProtNLM"/>
    </source>
</evidence>
<keyword evidence="2" id="KW-1185">Reference proteome</keyword>
<reference evidence="1" key="1">
    <citation type="submission" date="2023-05" db="EMBL/GenBank/DDBJ databases">
        <authorList>
            <person name="Stuckert A."/>
        </authorList>
    </citation>
    <scope>NUCLEOTIDE SEQUENCE</scope>
</reference>
<dbReference type="SUPFAM" id="SSF51092">
    <property type="entry name" value="Vitelline membrane outer protein-I (VMO-I)"/>
    <property type="match status" value="1"/>
</dbReference>
<gene>
    <name evidence="1" type="ORF">SPARVUS_LOCUS11099663</name>
</gene>
<comment type="caution">
    <text evidence="1">The sequence shown here is derived from an EMBL/GenBank/DDBJ whole genome shotgun (WGS) entry which is preliminary data.</text>
</comment>
<accession>A0ABN9F150</accession>
<proteinExistence type="predicted"/>
<evidence type="ECO:0000313" key="2">
    <source>
        <dbReference type="Proteomes" id="UP001162483"/>
    </source>
</evidence>
<sequence length="106" mass="11860">MSPCFSLYSWGSWTKVQWCPSGDLISFSLKVEPPIDGDDTAANNIMFQCSDMKIFKGHGGSWGDFGDWSEICYMGICGIRTKVEEPQGKRDDTSLNDVQFCCCQSH</sequence>
<dbReference type="EMBL" id="CATNWA010016204">
    <property type="protein sequence ID" value="CAI9590773.1"/>
    <property type="molecule type" value="Genomic_DNA"/>
</dbReference>
<protein>
    <recommendedName>
        <fullName evidence="3">Vitelline membrane outer layer protein 1 homolog</fullName>
    </recommendedName>
</protein>
<dbReference type="Pfam" id="PF03762">
    <property type="entry name" value="VOMI"/>
    <property type="match status" value="1"/>
</dbReference>
<organism evidence="1 2">
    <name type="scientific">Staurois parvus</name>
    <dbReference type="NCBI Taxonomy" id="386267"/>
    <lineage>
        <taxon>Eukaryota</taxon>
        <taxon>Metazoa</taxon>
        <taxon>Chordata</taxon>
        <taxon>Craniata</taxon>
        <taxon>Vertebrata</taxon>
        <taxon>Euteleostomi</taxon>
        <taxon>Amphibia</taxon>
        <taxon>Batrachia</taxon>
        <taxon>Anura</taxon>
        <taxon>Neobatrachia</taxon>
        <taxon>Ranoidea</taxon>
        <taxon>Ranidae</taxon>
        <taxon>Staurois</taxon>
    </lineage>
</organism>
<dbReference type="InterPro" id="IPR005515">
    <property type="entry name" value="VOMI"/>
</dbReference>
<evidence type="ECO:0000313" key="1">
    <source>
        <dbReference type="EMBL" id="CAI9590773.1"/>
    </source>
</evidence>
<dbReference type="Proteomes" id="UP001162483">
    <property type="component" value="Unassembled WGS sequence"/>
</dbReference>
<dbReference type="Gene3D" id="2.100.10.20">
    <property type="entry name" value="Vitelline membrane outer layer protein I (VOMI)"/>
    <property type="match status" value="1"/>
</dbReference>
<dbReference type="PANTHER" id="PTHR18841:SF2">
    <property type="entry name" value="VITELLINE MEMBRANE OUTER LAYER PROTEIN 1 HOMOLOG"/>
    <property type="match status" value="1"/>
</dbReference>